<dbReference type="GO" id="GO:0051213">
    <property type="term" value="F:dioxygenase activity"/>
    <property type="evidence" value="ECO:0007669"/>
    <property type="project" value="UniProtKB-KW"/>
</dbReference>
<dbReference type="EMBL" id="PDLN01000009">
    <property type="protein sequence ID" value="RDW76084.1"/>
    <property type="molecule type" value="Genomic_DNA"/>
</dbReference>
<dbReference type="AlphaFoldDB" id="A0A3D8RQC3"/>
<dbReference type="InterPro" id="IPR011051">
    <property type="entry name" value="RmlC_Cupin_sf"/>
</dbReference>
<gene>
    <name evidence="4" type="ORF">BP5796_06905</name>
</gene>
<dbReference type="SUPFAM" id="SSF51182">
    <property type="entry name" value="RmlC-like cupins"/>
    <property type="match status" value="1"/>
</dbReference>
<dbReference type="Gene3D" id="2.60.120.10">
    <property type="entry name" value="Jelly Rolls"/>
    <property type="match status" value="1"/>
</dbReference>
<accession>A0A3D8RQC3</accession>
<dbReference type="PANTHER" id="PTHR41517:SF1">
    <property type="entry name" value="CUPIN"/>
    <property type="match status" value="1"/>
</dbReference>
<keyword evidence="2" id="KW-0560">Oxidoreductase</keyword>
<feature type="domain" description="Cupin type-2" evidence="3">
    <location>
        <begin position="111"/>
        <end position="177"/>
    </location>
</feature>
<organism evidence="4 5">
    <name type="scientific">Coleophoma crateriformis</name>
    <dbReference type="NCBI Taxonomy" id="565419"/>
    <lineage>
        <taxon>Eukaryota</taxon>
        <taxon>Fungi</taxon>
        <taxon>Dikarya</taxon>
        <taxon>Ascomycota</taxon>
        <taxon>Pezizomycotina</taxon>
        <taxon>Leotiomycetes</taxon>
        <taxon>Helotiales</taxon>
        <taxon>Dermateaceae</taxon>
        <taxon>Coleophoma</taxon>
    </lineage>
</organism>
<sequence>MVPSIAQLPDESVDVLVSGLRKSVDSKQNLEKVIRGKELIPLWNTGGPPTAPEPHTKHIPAVWRYEDTKSLLLRASEMVDAAEAERRAVLMINPGPRQSPFTLDTLLAAHQLILPGEQAICHRHTPFAVRFLIEGDQGYTAISGKKMYMVPGDLIITPMWNWHDHGNEGKANVIWLDGLNIPLFKPWPVDFTEHYDEQFGKSTHDSKKVPDEECAEMKFPWSVMQSRLDSISGDHASCEYTLPDGKPISTTIGAYAHRIAPGKATNPCQETSNYVFQVHGGSGYVDVSSSKGDQTYTLKWSRGDAFVVPSWYRFTIHAAEGEPVYLFSFSDKPMLQNLGFWRSKE</sequence>
<dbReference type="InterPro" id="IPR047183">
    <property type="entry name" value="GDO-like"/>
</dbReference>
<evidence type="ECO:0000256" key="1">
    <source>
        <dbReference type="ARBA" id="ARBA00022964"/>
    </source>
</evidence>
<keyword evidence="1" id="KW-0223">Dioxygenase</keyword>
<comment type="caution">
    <text evidence="4">The sequence shown here is derived from an EMBL/GenBank/DDBJ whole genome shotgun (WGS) entry which is preliminary data.</text>
</comment>
<dbReference type="Pfam" id="PF07883">
    <property type="entry name" value="Cupin_2"/>
    <property type="match status" value="1"/>
</dbReference>
<evidence type="ECO:0000256" key="2">
    <source>
        <dbReference type="ARBA" id="ARBA00023002"/>
    </source>
</evidence>
<dbReference type="CDD" id="cd06992">
    <property type="entry name" value="cupin_GDO-like_C"/>
    <property type="match status" value="1"/>
</dbReference>
<reference evidence="4 5" key="1">
    <citation type="journal article" date="2018" name="IMA Fungus">
        <title>IMA Genome-F 9: Draft genome sequence of Annulohypoxylon stygium, Aspergillus mulundensis, Berkeleyomyces basicola (syn. Thielaviopsis basicola), Ceratocystis smalleyi, two Cercospora beticola strains, Coleophoma cylindrospora, Fusarium fracticaudum, Phialophora cf. hyalina, and Morchella septimelata.</title>
        <authorList>
            <person name="Wingfield B.D."/>
            <person name="Bills G.F."/>
            <person name="Dong Y."/>
            <person name="Huang W."/>
            <person name="Nel W.J."/>
            <person name="Swalarsk-Parry B.S."/>
            <person name="Vaghefi N."/>
            <person name="Wilken P.M."/>
            <person name="An Z."/>
            <person name="de Beer Z.W."/>
            <person name="De Vos L."/>
            <person name="Chen L."/>
            <person name="Duong T.A."/>
            <person name="Gao Y."/>
            <person name="Hammerbacher A."/>
            <person name="Kikkert J.R."/>
            <person name="Li Y."/>
            <person name="Li H."/>
            <person name="Li K."/>
            <person name="Li Q."/>
            <person name="Liu X."/>
            <person name="Ma X."/>
            <person name="Naidoo K."/>
            <person name="Pethybridge S.J."/>
            <person name="Sun J."/>
            <person name="Steenkamp E.T."/>
            <person name="van der Nest M.A."/>
            <person name="van Wyk S."/>
            <person name="Wingfield M.J."/>
            <person name="Xiong C."/>
            <person name="Yue Q."/>
            <person name="Zhang X."/>
        </authorList>
    </citation>
    <scope>NUCLEOTIDE SEQUENCE [LARGE SCALE GENOMIC DNA]</scope>
    <source>
        <strain evidence="4 5">BP5796</strain>
    </source>
</reference>
<evidence type="ECO:0000313" key="5">
    <source>
        <dbReference type="Proteomes" id="UP000256328"/>
    </source>
</evidence>
<proteinExistence type="predicted"/>
<dbReference type="PANTHER" id="PTHR41517">
    <property type="entry name" value="1,2-DIOXYGENASE PROTEIN-RELATED"/>
    <property type="match status" value="1"/>
</dbReference>
<protein>
    <recommendedName>
        <fullName evidence="3">Cupin type-2 domain-containing protein</fullName>
    </recommendedName>
</protein>
<dbReference type="CDD" id="cd02216">
    <property type="entry name" value="cupin_GDO-like_N"/>
    <property type="match status" value="1"/>
</dbReference>
<evidence type="ECO:0000313" key="4">
    <source>
        <dbReference type="EMBL" id="RDW76084.1"/>
    </source>
</evidence>
<name>A0A3D8RQC3_9HELO</name>
<keyword evidence="5" id="KW-1185">Reference proteome</keyword>
<dbReference type="OrthoDB" id="2205143at2759"/>
<dbReference type="InterPro" id="IPR014710">
    <property type="entry name" value="RmlC-like_jellyroll"/>
</dbReference>
<dbReference type="InterPro" id="IPR013096">
    <property type="entry name" value="Cupin_2"/>
</dbReference>
<evidence type="ECO:0000259" key="3">
    <source>
        <dbReference type="Pfam" id="PF07883"/>
    </source>
</evidence>
<dbReference type="Proteomes" id="UP000256328">
    <property type="component" value="Unassembled WGS sequence"/>
</dbReference>